<dbReference type="Pfam" id="PF01663">
    <property type="entry name" value="Phosphodiest"/>
    <property type="match status" value="1"/>
</dbReference>
<organism evidence="1 2">
    <name type="scientific">Thalassorhabdus alkalitolerans</name>
    <dbReference type="NCBI Taxonomy" id="2282697"/>
    <lineage>
        <taxon>Bacteria</taxon>
        <taxon>Bacillati</taxon>
        <taxon>Bacillota</taxon>
        <taxon>Bacilli</taxon>
        <taxon>Bacillales</taxon>
        <taxon>Bacillaceae</taxon>
        <taxon>Thalassorhabdus</taxon>
    </lineage>
</organism>
<dbReference type="PANTHER" id="PTHR10151:SF120">
    <property type="entry name" value="BIS(5'-ADENOSYL)-TRIPHOSPHATASE"/>
    <property type="match status" value="1"/>
</dbReference>
<comment type="caution">
    <text evidence="1">The sequence shown here is derived from an EMBL/GenBank/DDBJ whole genome shotgun (WGS) entry which is preliminary data.</text>
</comment>
<dbReference type="Proteomes" id="UP001596142">
    <property type="component" value="Unassembled WGS sequence"/>
</dbReference>
<dbReference type="PANTHER" id="PTHR10151">
    <property type="entry name" value="ECTONUCLEOTIDE PYROPHOSPHATASE/PHOSPHODIESTERASE"/>
    <property type="match status" value="1"/>
</dbReference>
<reference evidence="2" key="1">
    <citation type="journal article" date="2019" name="Int. J. Syst. Evol. Microbiol.">
        <title>The Global Catalogue of Microorganisms (GCM) 10K type strain sequencing project: providing services to taxonomists for standard genome sequencing and annotation.</title>
        <authorList>
            <consortium name="The Broad Institute Genomics Platform"/>
            <consortium name="The Broad Institute Genome Sequencing Center for Infectious Disease"/>
            <person name="Wu L."/>
            <person name="Ma J."/>
        </authorList>
    </citation>
    <scope>NUCLEOTIDE SEQUENCE [LARGE SCALE GENOMIC DNA]</scope>
    <source>
        <strain evidence="2">CECT 7184</strain>
    </source>
</reference>
<dbReference type="EMBL" id="JBHSOZ010000003">
    <property type="protein sequence ID" value="MFC5712938.1"/>
    <property type="molecule type" value="Genomic_DNA"/>
</dbReference>
<evidence type="ECO:0000313" key="2">
    <source>
        <dbReference type="Proteomes" id="UP001596142"/>
    </source>
</evidence>
<dbReference type="InterPro" id="IPR017850">
    <property type="entry name" value="Alkaline_phosphatase_core_sf"/>
</dbReference>
<dbReference type="RefSeq" id="WP_385940275.1">
    <property type="nucleotide sequence ID" value="NZ_JBHSOZ010000003.1"/>
</dbReference>
<accession>A0ABW0YKG6</accession>
<proteinExistence type="predicted"/>
<evidence type="ECO:0000313" key="1">
    <source>
        <dbReference type="EMBL" id="MFC5712938.1"/>
    </source>
</evidence>
<protein>
    <submittedName>
        <fullName evidence="1">Alkaline phosphatase family protein</fullName>
    </submittedName>
</protein>
<keyword evidence="2" id="KW-1185">Reference proteome</keyword>
<name>A0ABW0YKG6_9BACI</name>
<dbReference type="InterPro" id="IPR002591">
    <property type="entry name" value="Phosphodiest/P_Trfase"/>
</dbReference>
<dbReference type="PROSITE" id="PS51257">
    <property type="entry name" value="PROKAR_LIPOPROTEIN"/>
    <property type="match status" value="1"/>
</dbReference>
<sequence length="526" mass="59578">MRNVFLVFLVLLLCSCSGTEKEEYEPDIQANDTDPTKNVVMIIIDTMMGSSLDKSMEEGNIPALEFLVNNGQYYKDLVVPFPSMSVTVESTLVTGEMADKHRVPGLSWYDQQSDRVVNYGSTVPFWVRNGFSEGIFDVFYRLNNEHLSKDVSTVFEELERRGHTSGSINALIYRGSHRHELNMPPLTKELTDLPSSIYTRGPDILAFGQFEKPGILKRKQFSDGVFHRLGLHDKYTVEVTQELIKQNIQPDFMLLFLPDNDKKNHKHGPHYRRGLEAAEGHLQDILNSYGSWEKALEENIFIVLGDHGADKLLPEKEEVAIDLDHLLSSFTIAELGQPVSDGDIALGVNQRMTYVYDVHNEGILPEVIETSLQEKGIDLAVWQEDGWMKAFSTDHEGELRFKRGDVWKDRYNQGWEIEGNEEILTLELEKEKKQVKYVDYPDVLNQLESALASHETPKVILAAKPGHSFLAEGIAVHEDGGEHGGLHKNDLLTAMVIAGTEKEPASLRMVDLKEYVLDLFDNEETK</sequence>
<dbReference type="SUPFAM" id="SSF53649">
    <property type="entry name" value="Alkaline phosphatase-like"/>
    <property type="match status" value="1"/>
</dbReference>
<dbReference type="Gene3D" id="3.40.720.10">
    <property type="entry name" value="Alkaline Phosphatase, subunit A"/>
    <property type="match status" value="1"/>
</dbReference>
<gene>
    <name evidence="1" type="ORF">ACFPU1_09100</name>
</gene>